<feature type="region of interest" description="Disordered" evidence="5">
    <location>
        <begin position="162"/>
        <end position="207"/>
    </location>
</feature>
<dbReference type="RefSeq" id="WP_379514587.1">
    <property type="nucleotide sequence ID" value="NZ_JBHSPA010000017.1"/>
</dbReference>
<dbReference type="InterPro" id="IPR004167">
    <property type="entry name" value="PSBD"/>
</dbReference>
<comment type="cofactor">
    <cofactor evidence="1 4">
        <name>(R)-lipoate</name>
        <dbReference type="ChEBI" id="CHEBI:83088"/>
    </cofactor>
</comment>
<evidence type="ECO:0000259" key="7">
    <source>
        <dbReference type="PROSITE" id="PS51826"/>
    </source>
</evidence>
<keyword evidence="3 4" id="KW-0450">Lipoyl</keyword>
<dbReference type="GO" id="GO:0016746">
    <property type="term" value="F:acyltransferase activity"/>
    <property type="evidence" value="ECO:0007669"/>
    <property type="project" value="UniProtKB-KW"/>
</dbReference>
<dbReference type="Gene3D" id="4.10.320.10">
    <property type="entry name" value="E3-binding domain"/>
    <property type="match status" value="1"/>
</dbReference>
<dbReference type="InterPro" id="IPR036625">
    <property type="entry name" value="E3-bd_dom_sf"/>
</dbReference>
<dbReference type="Pfam" id="PF00198">
    <property type="entry name" value="2-oxoacid_dh"/>
    <property type="match status" value="1"/>
</dbReference>
<dbReference type="PANTHER" id="PTHR23151">
    <property type="entry name" value="DIHYDROLIPOAMIDE ACETYL/SUCCINYL-TRANSFERASE-RELATED"/>
    <property type="match status" value="1"/>
</dbReference>
<feature type="domain" description="Lipoyl-binding" evidence="6">
    <location>
        <begin position="2"/>
        <end position="77"/>
    </location>
</feature>
<dbReference type="EC" id="2.3.1.-" evidence="4"/>
<name>A0ABW1CKA1_9ACTN</name>
<reference evidence="9" key="1">
    <citation type="journal article" date="2019" name="Int. J. Syst. Evol. Microbiol.">
        <title>The Global Catalogue of Microorganisms (GCM) 10K type strain sequencing project: providing services to taxonomists for standard genome sequencing and annotation.</title>
        <authorList>
            <consortium name="The Broad Institute Genomics Platform"/>
            <consortium name="The Broad Institute Genome Sequencing Center for Infectious Disease"/>
            <person name="Wu L."/>
            <person name="Ma J."/>
        </authorList>
    </citation>
    <scope>NUCLEOTIDE SEQUENCE [LARGE SCALE GENOMIC DNA]</scope>
    <source>
        <strain evidence="9">CCUG 53903</strain>
    </source>
</reference>
<feature type="compositionally biased region" description="Low complexity" evidence="5">
    <location>
        <begin position="162"/>
        <end position="179"/>
    </location>
</feature>
<dbReference type="CDD" id="cd06849">
    <property type="entry name" value="lipoyl_domain"/>
    <property type="match status" value="1"/>
</dbReference>
<evidence type="ECO:0000313" key="9">
    <source>
        <dbReference type="Proteomes" id="UP001596058"/>
    </source>
</evidence>
<dbReference type="Gene3D" id="3.30.559.10">
    <property type="entry name" value="Chloramphenicol acetyltransferase-like domain"/>
    <property type="match status" value="1"/>
</dbReference>
<dbReference type="InterPro" id="IPR000089">
    <property type="entry name" value="Biotin_lipoyl"/>
</dbReference>
<gene>
    <name evidence="8" type="ORF">ACFPZ3_14510</name>
</gene>
<evidence type="ECO:0000256" key="4">
    <source>
        <dbReference type="RuleBase" id="RU003423"/>
    </source>
</evidence>
<keyword evidence="4 8" id="KW-0808">Transferase</keyword>
<sequence length="433" mass="45408">MATLLRMPEVAAGATEAVLSEWLVRENVPFAAGDLVAVVETDKASVEIAAETSAVILRTLAPAGTLVEVGSPLALLGGAGDQPGDADRLLDELGVALAEHHEAPERREVPEPAPVQNGPADRIFITPLARKLLKEAGLTPDQVRGTGPNGRIVRRDAEAAIANAEQPAPAPASARAPAPAQVPAPDPVPASALVSPSVGRPGARVAEGGFREIPHTRLRRAIAERLTVSKQTIPHFSMKRSARIDALLALRAQLNEVSPCKISVNDLVLRAVAVAHQAVPEANVIWTDDALRQYDSADVGVAIAGKRGLVTPVLRGLEKSSPSTIAAQVREFVRQADDGTLRQSDLEGGSITVTNLGMFGVEEFTAIINPPQSSILAVGAGTKTPIVVDDKVEIATLLALVLSVDHRAIDGALAARWMAALVRALEEPYRLVA</sequence>
<comment type="caution">
    <text evidence="8">The sequence shown here is derived from an EMBL/GenBank/DDBJ whole genome shotgun (WGS) entry which is preliminary data.</text>
</comment>
<proteinExistence type="inferred from homology"/>
<dbReference type="SUPFAM" id="SSF52777">
    <property type="entry name" value="CoA-dependent acyltransferases"/>
    <property type="match status" value="1"/>
</dbReference>
<organism evidence="8 9">
    <name type="scientific">Nonomuraea insulae</name>
    <dbReference type="NCBI Taxonomy" id="1616787"/>
    <lineage>
        <taxon>Bacteria</taxon>
        <taxon>Bacillati</taxon>
        <taxon>Actinomycetota</taxon>
        <taxon>Actinomycetes</taxon>
        <taxon>Streptosporangiales</taxon>
        <taxon>Streptosporangiaceae</taxon>
        <taxon>Nonomuraea</taxon>
    </lineage>
</organism>
<evidence type="ECO:0000256" key="2">
    <source>
        <dbReference type="ARBA" id="ARBA00007317"/>
    </source>
</evidence>
<dbReference type="InterPro" id="IPR045257">
    <property type="entry name" value="E2/Pdx1"/>
</dbReference>
<dbReference type="InterPro" id="IPR011053">
    <property type="entry name" value="Single_hybrid_motif"/>
</dbReference>
<keyword evidence="4 8" id="KW-0012">Acyltransferase</keyword>
<dbReference type="InterPro" id="IPR001078">
    <property type="entry name" value="2-oxoacid_DH_actylTfrase"/>
</dbReference>
<evidence type="ECO:0000259" key="6">
    <source>
        <dbReference type="PROSITE" id="PS50968"/>
    </source>
</evidence>
<dbReference type="SUPFAM" id="SSF51230">
    <property type="entry name" value="Single hybrid motif"/>
    <property type="match status" value="1"/>
</dbReference>
<evidence type="ECO:0000256" key="3">
    <source>
        <dbReference type="ARBA" id="ARBA00022823"/>
    </source>
</evidence>
<dbReference type="Gene3D" id="2.40.50.100">
    <property type="match status" value="1"/>
</dbReference>
<dbReference type="PROSITE" id="PS51826">
    <property type="entry name" value="PSBD"/>
    <property type="match status" value="1"/>
</dbReference>
<dbReference type="InterPro" id="IPR023213">
    <property type="entry name" value="CAT-like_dom_sf"/>
</dbReference>
<dbReference type="Pfam" id="PF00364">
    <property type="entry name" value="Biotin_lipoyl"/>
    <property type="match status" value="1"/>
</dbReference>
<dbReference type="EMBL" id="JBHSPA010000017">
    <property type="protein sequence ID" value="MFC5825070.1"/>
    <property type="molecule type" value="Genomic_DNA"/>
</dbReference>
<dbReference type="SUPFAM" id="SSF47005">
    <property type="entry name" value="Peripheral subunit-binding domain of 2-oxo acid dehydrogenase complex"/>
    <property type="match status" value="1"/>
</dbReference>
<dbReference type="Proteomes" id="UP001596058">
    <property type="component" value="Unassembled WGS sequence"/>
</dbReference>
<protein>
    <recommendedName>
        <fullName evidence="4">Dihydrolipoamide acetyltransferase component of pyruvate dehydrogenase complex</fullName>
        <ecNumber evidence="4">2.3.1.-</ecNumber>
    </recommendedName>
</protein>
<dbReference type="PANTHER" id="PTHR23151:SF90">
    <property type="entry name" value="DIHYDROLIPOYLLYSINE-RESIDUE ACETYLTRANSFERASE COMPONENT OF PYRUVATE DEHYDROGENASE COMPLEX, MITOCHONDRIAL-RELATED"/>
    <property type="match status" value="1"/>
</dbReference>
<evidence type="ECO:0000256" key="5">
    <source>
        <dbReference type="SAM" id="MobiDB-lite"/>
    </source>
</evidence>
<dbReference type="Pfam" id="PF02817">
    <property type="entry name" value="E3_binding"/>
    <property type="match status" value="1"/>
</dbReference>
<keyword evidence="9" id="KW-1185">Reference proteome</keyword>
<accession>A0ABW1CKA1</accession>
<comment type="similarity">
    <text evidence="2 4">Belongs to the 2-oxoacid dehydrogenase family.</text>
</comment>
<dbReference type="PROSITE" id="PS50968">
    <property type="entry name" value="BIOTINYL_LIPOYL"/>
    <property type="match status" value="1"/>
</dbReference>
<evidence type="ECO:0000256" key="1">
    <source>
        <dbReference type="ARBA" id="ARBA00001938"/>
    </source>
</evidence>
<feature type="domain" description="Peripheral subunit-binding (PSBD)" evidence="7">
    <location>
        <begin position="124"/>
        <end position="161"/>
    </location>
</feature>
<evidence type="ECO:0000313" key="8">
    <source>
        <dbReference type="EMBL" id="MFC5825070.1"/>
    </source>
</evidence>